<feature type="non-terminal residue" evidence="2">
    <location>
        <position position="1"/>
    </location>
</feature>
<reference evidence="2 3" key="1">
    <citation type="journal article" date="2021" name="BMC Genomics">
        <title>Datura genome reveals duplications of psychoactive alkaloid biosynthetic genes and high mutation rate following tissue culture.</title>
        <authorList>
            <person name="Rajewski A."/>
            <person name="Carter-House D."/>
            <person name="Stajich J."/>
            <person name="Litt A."/>
        </authorList>
    </citation>
    <scope>NUCLEOTIDE SEQUENCE [LARGE SCALE GENOMIC DNA]</scope>
    <source>
        <strain evidence="2">AR-01</strain>
    </source>
</reference>
<feature type="non-terminal residue" evidence="2">
    <location>
        <position position="56"/>
    </location>
</feature>
<name>A0ABS8RRD5_DATST</name>
<protein>
    <submittedName>
        <fullName evidence="2">Uncharacterized protein</fullName>
    </submittedName>
</protein>
<keyword evidence="3" id="KW-1185">Reference proteome</keyword>
<organism evidence="2 3">
    <name type="scientific">Datura stramonium</name>
    <name type="common">Jimsonweed</name>
    <name type="synonym">Common thornapple</name>
    <dbReference type="NCBI Taxonomy" id="4076"/>
    <lineage>
        <taxon>Eukaryota</taxon>
        <taxon>Viridiplantae</taxon>
        <taxon>Streptophyta</taxon>
        <taxon>Embryophyta</taxon>
        <taxon>Tracheophyta</taxon>
        <taxon>Spermatophyta</taxon>
        <taxon>Magnoliopsida</taxon>
        <taxon>eudicotyledons</taxon>
        <taxon>Gunneridae</taxon>
        <taxon>Pentapetalae</taxon>
        <taxon>asterids</taxon>
        <taxon>lamiids</taxon>
        <taxon>Solanales</taxon>
        <taxon>Solanaceae</taxon>
        <taxon>Solanoideae</taxon>
        <taxon>Datureae</taxon>
        <taxon>Datura</taxon>
    </lineage>
</organism>
<gene>
    <name evidence="2" type="ORF">HAX54_050066</name>
</gene>
<comment type="caution">
    <text evidence="2">The sequence shown here is derived from an EMBL/GenBank/DDBJ whole genome shotgun (WGS) entry which is preliminary data.</text>
</comment>
<accession>A0ABS8RRD5</accession>
<evidence type="ECO:0000313" key="3">
    <source>
        <dbReference type="Proteomes" id="UP000823775"/>
    </source>
</evidence>
<feature type="region of interest" description="Disordered" evidence="1">
    <location>
        <begin position="36"/>
        <end position="56"/>
    </location>
</feature>
<sequence length="56" mass="6327">RNEGLQVIATYCNNGSSEGVTFHCINRWKESDGWTNDGDGRKQRFIGSRNDSSFQS</sequence>
<dbReference type="Proteomes" id="UP000823775">
    <property type="component" value="Unassembled WGS sequence"/>
</dbReference>
<proteinExistence type="predicted"/>
<evidence type="ECO:0000313" key="2">
    <source>
        <dbReference type="EMBL" id="MCD7449182.1"/>
    </source>
</evidence>
<dbReference type="EMBL" id="JACEIK010000087">
    <property type="protein sequence ID" value="MCD7449182.1"/>
    <property type="molecule type" value="Genomic_DNA"/>
</dbReference>
<evidence type="ECO:0000256" key="1">
    <source>
        <dbReference type="SAM" id="MobiDB-lite"/>
    </source>
</evidence>